<accession>A0A2T3KMZ6</accession>
<dbReference type="InterPro" id="IPR027417">
    <property type="entry name" value="P-loop_NTPase"/>
</dbReference>
<evidence type="ECO:0000256" key="2">
    <source>
        <dbReference type="ARBA" id="ARBA00022741"/>
    </source>
</evidence>
<dbReference type="Gene3D" id="3.40.50.300">
    <property type="entry name" value="P-loop containing nucleotide triphosphate hydrolases"/>
    <property type="match status" value="1"/>
</dbReference>
<evidence type="ECO:0000256" key="3">
    <source>
        <dbReference type="ARBA" id="ARBA00022840"/>
    </source>
</evidence>
<dbReference type="GO" id="GO:0005524">
    <property type="term" value="F:ATP binding"/>
    <property type="evidence" value="ECO:0007669"/>
    <property type="project" value="UniProtKB-KW"/>
</dbReference>
<dbReference type="InterPro" id="IPR003593">
    <property type="entry name" value="AAA+_ATPase"/>
</dbReference>
<dbReference type="PANTHER" id="PTHR30258:SF1">
    <property type="entry name" value="PROTEIN TRANSPORT PROTEIN HOFB HOMOLOG"/>
    <property type="match status" value="1"/>
</dbReference>
<keyword evidence="3" id="KW-0067">ATP-binding</keyword>
<comment type="caution">
    <text evidence="5">The sequence shown here is derived from an EMBL/GenBank/DDBJ whole genome shotgun (WGS) entry which is preliminary data.</text>
</comment>
<dbReference type="InterPro" id="IPR001482">
    <property type="entry name" value="T2SS/T4SS_dom"/>
</dbReference>
<organism evidence="5 6">
    <name type="scientific">Photobacterium kishitanii</name>
    <dbReference type="NCBI Taxonomy" id="318456"/>
    <lineage>
        <taxon>Bacteria</taxon>
        <taxon>Pseudomonadati</taxon>
        <taxon>Pseudomonadota</taxon>
        <taxon>Gammaproteobacteria</taxon>
        <taxon>Vibrionales</taxon>
        <taxon>Vibrionaceae</taxon>
        <taxon>Photobacterium</taxon>
    </lineage>
</organism>
<name>A0A2T3KMZ6_9GAMM</name>
<protein>
    <recommendedName>
        <fullName evidence="4">AAA+ ATPase domain-containing protein</fullName>
    </recommendedName>
</protein>
<reference evidence="5 6" key="1">
    <citation type="submission" date="2018-01" db="EMBL/GenBank/DDBJ databases">
        <title>Whole genome sequencing of Histamine producing bacteria.</title>
        <authorList>
            <person name="Butler K."/>
        </authorList>
    </citation>
    <scope>NUCLEOTIDE SEQUENCE [LARGE SCALE GENOMIC DNA]</scope>
    <source>
        <strain evidence="5 6">FS-7.2</strain>
    </source>
</reference>
<comment type="similarity">
    <text evidence="1">Belongs to the GSP E family.</text>
</comment>
<evidence type="ECO:0000256" key="1">
    <source>
        <dbReference type="ARBA" id="ARBA00006611"/>
    </source>
</evidence>
<dbReference type="PANTHER" id="PTHR30258">
    <property type="entry name" value="TYPE II SECRETION SYSTEM PROTEIN GSPE-RELATED"/>
    <property type="match status" value="1"/>
</dbReference>
<proteinExistence type="inferred from homology"/>
<dbReference type="SUPFAM" id="SSF52540">
    <property type="entry name" value="P-loop containing nucleoside triphosphate hydrolases"/>
    <property type="match status" value="1"/>
</dbReference>
<gene>
    <name evidence="5" type="ORF">C9J27_03865</name>
</gene>
<dbReference type="AlphaFoldDB" id="A0A2T3KMZ6"/>
<dbReference type="Proteomes" id="UP000241426">
    <property type="component" value="Unassembled WGS sequence"/>
</dbReference>
<feature type="domain" description="AAA+ ATPase" evidence="4">
    <location>
        <begin position="129"/>
        <end position="267"/>
    </location>
</feature>
<dbReference type="GO" id="GO:0005886">
    <property type="term" value="C:plasma membrane"/>
    <property type="evidence" value="ECO:0007669"/>
    <property type="project" value="TreeGrafter"/>
</dbReference>
<evidence type="ECO:0000259" key="4">
    <source>
        <dbReference type="SMART" id="SM00382"/>
    </source>
</evidence>
<dbReference type="GO" id="GO:0016887">
    <property type="term" value="F:ATP hydrolysis activity"/>
    <property type="evidence" value="ECO:0007669"/>
    <property type="project" value="TreeGrafter"/>
</dbReference>
<dbReference type="Pfam" id="PF00437">
    <property type="entry name" value="T2SSE"/>
    <property type="match status" value="1"/>
</dbReference>
<sequence length="331" mass="37251">MLFFIVSNNFKQKNMNEQLSFSDVTIDMKDPRCKSRLSYENTYEAHKPTEDQMAHIERMSQIIRKRFEQVKQRSFRIRYLGQLYRCTLIKSVYGELAICRKQPMDMIPLDEIGLPKHIIQAAMDERLCKGGLILVVGAIGSGKTTTCASIAVARTSEFGGMMLTIEDPAELPMQGDIGAGQCIQYEVESKDEFAEAGRLALRCFPSDKPGILFLGEIRDSEAATLALRASLIGKLVIATMHGDRIESALKRIISYASDNMSQTEVLSLLHNGFRMCLHQSRSKNKIDVKFLVDTTSAANTILRGSIEQLNSEIYTQLRMVENSEVPKPRQI</sequence>
<evidence type="ECO:0000313" key="5">
    <source>
        <dbReference type="EMBL" id="PSV01170.1"/>
    </source>
</evidence>
<dbReference type="SMART" id="SM00382">
    <property type="entry name" value="AAA"/>
    <property type="match status" value="1"/>
</dbReference>
<evidence type="ECO:0000313" key="6">
    <source>
        <dbReference type="Proteomes" id="UP000241426"/>
    </source>
</evidence>
<dbReference type="EMBL" id="PYNF01000002">
    <property type="protein sequence ID" value="PSV01170.1"/>
    <property type="molecule type" value="Genomic_DNA"/>
</dbReference>
<keyword evidence="2" id="KW-0547">Nucleotide-binding</keyword>